<dbReference type="InterPro" id="IPR016035">
    <property type="entry name" value="Acyl_Trfase/lysoPLipase"/>
</dbReference>
<dbReference type="SMART" id="SM00823">
    <property type="entry name" value="PKS_PP"/>
    <property type="match status" value="1"/>
</dbReference>
<evidence type="ECO:0000256" key="2">
    <source>
        <dbReference type="ARBA" id="ARBA00022553"/>
    </source>
</evidence>
<sequence length="2462" mass="270156">MAIFEMASYSSQTSPPEPIAIVGSSCRFAGGATSPSKLWDVLCRAPDLSREVPAGRFNAKAFYHEDGEYHGTTNSIKAYWLDQDHRVFDAGFFNITPKEAEAMDPQQRFLLEVVYEAMESAGFTLSRYNGKDVGMYCGCMTGDYDTLSQRDELATSQYYATGNSRAILSNRISYFFNFQGPSMTIDTACSSSLVALHQAVLALRSGECSMACVTGVNLMITPEQFIVESTLHMLSPTGKCHMWDAGADGYARGEGCAALFLKPLSRALADGDEIEAIIREVGVNSDGRTRGITMPNPVAQATLIRNTYHRAGLDPQNPVDHCQYFEAHGTGTSAGDPREARAISEAFFGTKSNLGEPENHTDASGKMLVGSVKTVIGHTEGAAGLAGLLKSVQGLKHGLIPPNLHLTTLSQSVKPFYGNLHIPTTIVPWPEPPEGHPRRASVNSFGFGGTNAHAIIEAYVPHIHNQLVQYQRPAPTIQPLLEEAARNPFFLPLLVSASSQKSLYELVGSLKKYVQRNQVGYQKLARYLYSRRSALQYRVAVSAASISQALEALDALLRASTTPNEIGMRSKTMTAPARILGIFTGQGAQWPTMSRSLFRTNAVYRQTIRSLDDTLRACPHPPAWTLEGRIMTEGTEARMDEAVISQPVSTALQLGLVDVMKSLRIEFHTVVGHSSGEIAAAYAAGRLSARDAILISYYRGMFAYLAGGSEGQKGGMLAAGMSESEALGFCRDSMFDGRICVAASNAPSSVTLSGDLDMIHLAKDKLASHNKFARLLLVDTAYHSPHMTKPAEEYVKALQQCGISPTAEGNGPTVRVSSVHGFTRTGEQDLGAGYWRDNMVNAVQFHEALNHALSESGPFDLAVEIGPHSALKGPVAQTAKGLGNDIPYCSPLDRMKDDSLAFSDFLGFVWTHLGPLGAGLCNYIDQSLVSDAGQFHPKDLPTYPFDHSTIHYRESRPSRQYHFRNSAPHELLGVRTRDDNEHEMRWRNVLKLDKIPWLEHHSFQDQALLPASAYCVMALDAARYLLDGRSASLVEISQLQIMSGISIDRDSSGTETLFSLQVLSWPQRTKLGSTIEASFSLTSCPADGTTHMKKDATGMLTIVLGDPSPGALPPRRPSQSEMLPARPEAFYKMMDETGLVYSGPYRALTSIRRRHDHCSAGLKRRHPEDTTALQVSPATLDSCFQSAFLSYASPGDKSLWTSFLPVFIERVQFNLASLGQEYGPDQDGMLVVDTHMTHCKRATPESKAEFVVDIGIFNETGTAEVQVEGLAVCALADTQANDDYELYLHTVVDIDPTDEIVHANLDGTATDNSSIMDECCRVASFFIRGHSNSSELGMNGLDKVIESWTSDTREHIDELVAYSSNRHYLDPIRKLGESNPHQLSTSLPSVIEEATQVFSFHQHIARIVKQVAHRDPRMNILCLTASDPGVTEYVLAAQDLSFQSFIIGAETEQSDGGHVRPSGAPRNKVKTLSLNLQRDLKVQLGTDSLQDLVLLSTSFLENDEPVGILKRIRAIMRPGGFLIIVHTSGASTTGRKASVTHPDDIQSPPEWPDLLYCCGFEQNARNSDQFHHPGCFVMVRQLDQTSTLQPLHGKATENLLILGDAGVSRLTAHLKEQLAPFCHQSLASSLDAIDAKDLADCTAAIVLADLHEPLMSTMTEHRLGQLRALLRPNMTVLWLTCDARDGNPGHAATFGFLRTVTAEVPNLRLQILDLEHVESSEQLIATTFIRLARAKEVESVELPWTHEPEIHIKDGRRLIPRVVPLKQANDRINAMRRVVSRKVNTLQEVVKLCPHQTLDGSLAYRVQSKACNPLPGQDWIQVDYSSAEPVKLDVDASAYVCVGRHQKTGNRVVAMSEINSSYISCVPSLTFPLREADTRADLGVVHFLMRYLTAMASTWRTLGQQFVLVGADVGFAECLTEIASLLGGQVASYSTTEDGKHDTNTTGSRALHPRSTNREIRSIFPVGGGTVLNFLPKGHELSQRMRDLLPGNCRYHTRSSLFSSEQLVEPYDIPAVQTTCEDAIAMAKQKVSMTLKHSGDTFSTVPLHELQSRPQHWPFQIVDWRTDRNAVQTIDYLAEKQLFSPRKTYLMIGLTRDLGQSICRLLVEHGARHIVLASRNPNTSPKWPEELMQSHGAKITVERVDVTSLDSVLALKTKLAVSMPPVAGVINGAMVLEDRVFVQMTIETWNRCMLPKTDGSKNLDTAFAETDLEFFIMTSSFAAIGGHPGQSNYAAANMYMNGLAANRRRRGLAGSVLNIGVIYGLGFLQREKDHLYRGLEREGYPPISERDIHHMIVEAVVAGRPDSPGQPFDITTGLSRFKPGTPNPLHWHLDPRFGHFTVRDDADDTTGGVAEARKSLKEELVILNEAGAMAETILAAFAERLETLLQLPKGGISKEEGMAELGVDSLVAVEVRNWIWKTVGKDISVLKVLGASSIFKLCLELSEQILAERIVADAKLAG</sequence>
<feature type="active site" description="Proton acceptor; for dehydratase activity" evidence="6">
    <location>
        <position position="1001"/>
    </location>
</feature>
<dbReference type="InterPro" id="IPR018201">
    <property type="entry name" value="Ketoacyl_synth_AS"/>
</dbReference>
<dbReference type="InterPro" id="IPR016036">
    <property type="entry name" value="Malonyl_transacylase_ACP-bd"/>
</dbReference>
<dbReference type="GO" id="GO:0031177">
    <property type="term" value="F:phosphopantetheine binding"/>
    <property type="evidence" value="ECO:0007669"/>
    <property type="project" value="InterPro"/>
</dbReference>
<organism evidence="11 12">
    <name type="scientific">Anthostomella pinea</name>
    <dbReference type="NCBI Taxonomy" id="933095"/>
    <lineage>
        <taxon>Eukaryota</taxon>
        <taxon>Fungi</taxon>
        <taxon>Dikarya</taxon>
        <taxon>Ascomycota</taxon>
        <taxon>Pezizomycotina</taxon>
        <taxon>Sordariomycetes</taxon>
        <taxon>Xylariomycetidae</taxon>
        <taxon>Xylariales</taxon>
        <taxon>Xylariaceae</taxon>
        <taxon>Anthostomella</taxon>
    </lineage>
</organism>
<feature type="domain" description="Carrier" evidence="8">
    <location>
        <begin position="2372"/>
        <end position="2449"/>
    </location>
</feature>
<dbReference type="PROSITE" id="PS50075">
    <property type="entry name" value="CARRIER"/>
    <property type="match status" value="1"/>
</dbReference>
<dbReference type="InterPro" id="IPR009081">
    <property type="entry name" value="PP-bd_ACP"/>
</dbReference>
<dbReference type="GO" id="GO:0004312">
    <property type="term" value="F:fatty acid synthase activity"/>
    <property type="evidence" value="ECO:0007669"/>
    <property type="project" value="TreeGrafter"/>
</dbReference>
<dbReference type="PROSITE" id="PS00012">
    <property type="entry name" value="PHOSPHOPANTETHEINE"/>
    <property type="match status" value="1"/>
</dbReference>
<dbReference type="InterPro" id="IPR014030">
    <property type="entry name" value="Ketoacyl_synth_N"/>
</dbReference>
<dbReference type="SUPFAM" id="SSF55048">
    <property type="entry name" value="Probable ACP-binding domain of malonyl-CoA ACP transacylase"/>
    <property type="match status" value="1"/>
</dbReference>
<reference evidence="11" key="1">
    <citation type="submission" date="2023-10" db="EMBL/GenBank/DDBJ databases">
        <authorList>
            <person name="Hackl T."/>
        </authorList>
    </citation>
    <scope>NUCLEOTIDE SEQUENCE</scope>
</reference>
<evidence type="ECO:0000259" key="8">
    <source>
        <dbReference type="PROSITE" id="PS50075"/>
    </source>
</evidence>
<dbReference type="InterPro" id="IPR029063">
    <property type="entry name" value="SAM-dependent_MTases_sf"/>
</dbReference>
<evidence type="ECO:0000259" key="9">
    <source>
        <dbReference type="PROSITE" id="PS52004"/>
    </source>
</evidence>
<evidence type="ECO:0000256" key="6">
    <source>
        <dbReference type="PROSITE-ProRule" id="PRU01363"/>
    </source>
</evidence>
<evidence type="ECO:0000313" key="12">
    <source>
        <dbReference type="Proteomes" id="UP001295740"/>
    </source>
</evidence>
<dbReference type="SMART" id="SM00825">
    <property type="entry name" value="PKS_KS"/>
    <property type="match status" value="1"/>
</dbReference>
<dbReference type="InterPro" id="IPR020807">
    <property type="entry name" value="PKS_DH"/>
</dbReference>
<dbReference type="Gene3D" id="3.40.50.720">
    <property type="entry name" value="NAD(P)-binding Rossmann-like Domain"/>
    <property type="match status" value="2"/>
</dbReference>
<feature type="region of interest" description="Disordered" evidence="7">
    <location>
        <begin position="1934"/>
        <end position="1954"/>
    </location>
</feature>
<dbReference type="InterPro" id="IPR016039">
    <property type="entry name" value="Thiolase-like"/>
</dbReference>
<dbReference type="SMART" id="SM00827">
    <property type="entry name" value="PKS_AT"/>
    <property type="match status" value="1"/>
</dbReference>
<dbReference type="Pfam" id="PF00109">
    <property type="entry name" value="ketoacyl-synt"/>
    <property type="match status" value="1"/>
</dbReference>
<evidence type="ECO:0000256" key="1">
    <source>
        <dbReference type="ARBA" id="ARBA00022450"/>
    </source>
</evidence>
<dbReference type="PROSITE" id="PS00606">
    <property type="entry name" value="KS3_1"/>
    <property type="match status" value="1"/>
</dbReference>
<dbReference type="Gene3D" id="3.40.366.10">
    <property type="entry name" value="Malonyl-Coenzyme A Acyl Carrier Protein, domain 2"/>
    <property type="match status" value="1"/>
</dbReference>
<dbReference type="SMART" id="SM00822">
    <property type="entry name" value="PKS_KR"/>
    <property type="match status" value="1"/>
</dbReference>
<dbReference type="Pfam" id="PF23297">
    <property type="entry name" value="ACP_SdgA_C"/>
    <property type="match status" value="1"/>
</dbReference>
<keyword evidence="1" id="KW-0596">Phosphopantetheine</keyword>
<keyword evidence="12" id="KW-1185">Reference proteome</keyword>
<dbReference type="InterPro" id="IPR036736">
    <property type="entry name" value="ACP-like_sf"/>
</dbReference>
<dbReference type="SUPFAM" id="SSF53901">
    <property type="entry name" value="Thiolase-like"/>
    <property type="match status" value="1"/>
</dbReference>
<dbReference type="GO" id="GO:0006633">
    <property type="term" value="P:fatty acid biosynthetic process"/>
    <property type="evidence" value="ECO:0007669"/>
    <property type="project" value="InterPro"/>
</dbReference>
<name>A0AAI8VT61_9PEZI</name>
<dbReference type="SMART" id="SM00826">
    <property type="entry name" value="PKS_DH"/>
    <property type="match status" value="1"/>
</dbReference>
<dbReference type="PANTHER" id="PTHR43775">
    <property type="entry name" value="FATTY ACID SYNTHASE"/>
    <property type="match status" value="1"/>
</dbReference>
<feature type="region of interest" description="C-terminal hotdog fold" evidence="6">
    <location>
        <begin position="1122"/>
        <end position="1281"/>
    </location>
</feature>
<dbReference type="Gene3D" id="3.40.50.150">
    <property type="entry name" value="Vaccinia Virus protein VP39"/>
    <property type="match status" value="1"/>
</dbReference>
<dbReference type="InterPro" id="IPR057326">
    <property type="entry name" value="KR_dom"/>
</dbReference>
<keyword evidence="3" id="KW-0808">Transferase</keyword>
<dbReference type="InterPro" id="IPR013968">
    <property type="entry name" value="PKS_KR"/>
</dbReference>
<feature type="domain" description="Ketosynthase family 3 (KS3)" evidence="9">
    <location>
        <begin position="16"/>
        <end position="458"/>
    </location>
</feature>
<dbReference type="Pfam" id="PF08659">
    <property type="entry name" value="KR"/>
    <property type="match status" value="1"/>
</dbReference>
<dbReference type="InterPro" id="IPR036291">
    <property type="entry name" value="NAD(P)-bd_dom_sf"/>
</dbReference>
<dbReference type="InterPro" id="IPR050091">
    <property type="entry name" value="PKS_NRPS_Biosynth_Enz"/>
</dbReference>
<dbReference type="InterPro" id="IPR001227">
    <property type="entry name" value="Ac_transferase_dom_sf"/>
</dbReference>
<dbReference type="CDD" id="cd00833">
    <property type="entry name" value="PKS"/>
    <property type="match status" value="1"/>
</dbReference>
<dbReference type="PROSITE" id="PS52004">
    <property type="entry name" value="KS3_2"/>
    <property type="match status" value="1"/>
</dbReference>
<accession>A0AAI8VT61</accession>
<dbReference type="EMBL" id="CAUWAG010000018">
    <property type="protein sequence ID" value="CAJ2510598.1"/>
    <property type="molecule type" value="Genomic_DNA"/>
</dbReference>
<feature type="domain" description="PKS/mFAS DH" evidence="10">
    <location>
        <begin position="969"/>
        <end position="1281"/>
    </location>
</feature>
<dbReference type="SUPFAM" id="SSF51735">
    <property type="entry name" value="NAD(P)-binding Rossmann-fold domains"/>
    <property type="match status" value="2"/>
</dbReference>
<dbReference type="InterPro" id="IPR042104">
    <property type="entry name" value="PKS_dehydratase_sf"/>
</dbReference>
<dbReference type="PROSITE" id="PS52019">
    <property type="entry name" value="PKS_MFAS_DH"/>
    <property type="match status" value="1"/>
</dbReference>
<dbReference type="InterPro" id="IPR020806">
    <property type="entry name" value="PKS_PP-bd"/>
</dbReference>
<dbReference type="Gene3D" id="3.10.129.110">
    <property type="entry name" value="Polyketide synthase dehydratase"/>
    <property type="match status" value="1"/>
</dbReference>
<dbReference type="PANTHER" id="PTHR43775:SF20">
    <property type="entry name" value="HYBRID PKS-NRPS SYNTHETASE APDA"/>
    <property type="match status" value="1"/>
</dbReference>
<dbReference type="Gene3D" id="1.10.1200.10">
    <property type="entry name" value="ACP-like"/>
    <property type="match status" value="1"/>
</dbReference>
<evidence type="ECO:0000256" key="5">
    <source>
        <dbReference type="ARBA" id="ARBA00023268"/>
    </source>
</evidence>
<dbReference type="Pfam" id="PF14765">
    <property type="entry name" value="PS-DH"/>
    <property type="match status" value="1"/>
</dbReference>
<evidence type="ECO:0000256" key="3">
    <source>
        <dbReference type="ARBA" id="ARBA00022679"/>
    </source>
</evidence>
<evidence type="ECO:0000256" key="7">
    <source>
        <dbReference type="SAM" id="MobiDB-lite"/>
    </source>
</evidence>
<gene>
    <name evidence="11" type="ORF">KHLLAP_LOCUS11066</name>
</gene>
<keyword evidence="2" id="KW-0597">Phosphoprotein</keyword>
<dbReference type="SUPFAM" id="SSF47336">
    <property type="entry name" value="ACP-like"/>
    <property type="match status" value="1"/>
</dbReference>
<dbReference type="InterPro" id="IPR049900">
    <property type="entry name" value="PKS_mFAS_DH"/>
</dbReference>
<dbReference type="Pfam" id="PF00698">
    <property type="entry name" value="Acyl_transf_1"/>
    <property type="match status" value="1"/>
</dbReference>
<keyword evidence="5" id="KW-0511">Multifunctional enzyme</keyword>
<proteinExistence type="predicted"/>
<dbReference type="InterPro" id="IPR032821">
    <property type="entry name" value="PKS_assoc"/>
</dbReference>
<dbReference type="SUPFAM" id="SSF52151">
    <property type="entry name" value="FabD/lysophospholipase-like"/>
    <property type="match status" value="1"/>
</dbReference>
<feature type="active site" description="Proton donor; for dehydratase activity" evidence="6">
    <location>
        <position position="1181"/>
    </location>
</feature>
<evidence type="ECO:0000256" key="4">
    <source>
        <dbReference type="ARBA" id="ARBA00023002"/>
    </source>
</evidence>
<dbReference type="Pfam" id="PF16197">
    <property type="entry name" value="KAsynt_C_assoc"/>
    <property type="match status" value="1"/>
</dbReference>
<dbReference type="InterPro" id="IPR049552">
    <property type="entry name" value="PKS_DH_N"/>
</dbReference>
<dbReference type="Proteomes" id="UP001295740">
    <property type="component" value="Unassembled WGS sequence"/>
</dbReference>
<dbReference type="GO" id="GO:0004315">
    <property type="term" value="F:3-oxoacyl-[acyl-carrier-protein] synthase activity"/>
    <property type="evidence" value="ECO:0007669"/>
    <property type="project" value="InterPro"/>
</dbReference>
<dbReference type="InterPro" id="IPR014043">
    <property type="entry name" value="Acyl_transferase_dom"/>
</dbReference>
<dbReference type="Pfam" id="PF21089">
    <property type="entry name" value="PKS_DH_N"/>
    <property type="match status" value="1"/>
</dbReference>
<dbReference type="Pfam" id="PF02801">
    <property type="entry name" value="Ketoacyl-synt_C"/>
    <property type="match status" value="1"/>
</dbReference>
<dbReference type="InterPro" id="IPR006162">
    <property type="entry name" value="Ppantetheine_attach_site"/>
</dbReference>
<dbReference type="InterPro" id="IPR020841">
    <property type="entry name" value="PKS_Beta-ketoAc_synthase_dom"/>
</dbReference>
<evidence type="ECO:0000259" key="10">
    <source>
        <dbReference type="PROSITE" id="PS52019"/>
    </source>
</evidence>
<comment type="caution">
    <text evidence="11">The sequence shown here is derived from an EMBL/GenBank/DDBJ whole genome shotgun (WGS) entry which is preliminary data.</text>
</comment>
<dbReference type="Gene3D" id="3.40.47.10">
    <property type="match status" value="1"/>
</dbReference>
<dbReference type="GO" id="GO:0016491">
    <property type="term" value="F:oxidoreductase activity"/>
    <property type="evidence" value="ECO:0007669"/>
    <property type="project" value="UniProtKB-KW"/>
</dbReference>
<evidence type="ECO:0000313" key="11">
    <source>
        <dbReference type="EMBL" id="CAJ2510598.1"/>
    </source>
</evidence>
<dbReference type="GO" id="GO:0044550">
    <property type="term" value="P:secondary metabolite biosynthetic process"/>
    <property type="evidence" value="ECO:0007669"/>
    <property type="project" value="UniProtKB-ARBA"/>
</dbReference>
<dbReference type="FunFam" id="3.40.47.10:FF:000019">
    <property type="entry name" value="Polyketide synthase type I"/>
    <property type="match status" value="1"/>
</dbReference>
<protein>
    <submittedName>
        <fullName evidence="11">Uu.00g062230.m01.CDS01</fullName>
    </submittedName>
</protein>
<dbReference type="InterPro" id="IPR049551">
    <property type="entry name" value="PKS_DH_C"/>
</dbReference>
<keyword evidence="4" id="KW-0560">Oxidoreductase</keyword>
<dbReference type="InterPro" id="IPR014031">
    <property type="entry name" value="Ketoacyl_synth_C"/>
</dbReference>
<feature type="region of interest" description="N-terminal hotdog fold" evidence="6">
    <location>
        <begin position="969"/>
        <end position="1107"/>
    </location>
</feature>